<sequence>MKFTSFTAALAGLTSVNAAWESIYLVNSRKGNEISSGCAYYVDNAGAWGRRPDDYTDVTHGTHHVWEGKRTACRFGSGVTFNVDINANAFVLENPGIPLPFRV</sequence>
<accession>A0A1B8A4F5</accession>
<comment type="caution">
    <text evidence="2">The sequence shown here is derived from an EMBL/GenBank/DDBJ whole genome shotgun (WGS) entry which is preliminary data.</text>
</comment>
<evidence type="ECO:0000313" key="2">
    <source>
        <dbReference type="EMBL" id="OBS15356.1"/>
    </source>
</evidence>
<keyword evidence="3" id="KW-1185">Reference proteome</keyword>
<name>A0A1B8A4F5_FUSPO</name>
<organism evidence="2 3">
    <name type="scientific">Fusarium poae</name>
    <dbReference type="NCBI Taxonomy" id="36050"/>
    <lineage>
        <taxon>Eukaryota</taxon>
        <taxon>Fungi</taxon>
        <taxon>Dikarya</taxon>
        <taxon>Ascomycota</taxon>
        <taxon>Pezizomycotina</taxon>
        <taxon>Sordariomycetes</taxon>
        <taxon>Hypocreomycetidae</taxon>
        <taxon>Hypocreales</taxon>
        <taxon>Nectriaceae</taxon>
        <taxon>Fusarium</taxon>
    </lineage>
</organism>
<reference evidence="2 3" key="1">
    <citation type="submission" date="2016-06" db="EMBL/GenBank/DDBJ databases">
        <title>Living apart together: crosstalk between the core and supernumerary genomes in a fungal plant pathogen.</title>
        <authorList>
            <person name="Vanheule A."/>
            <person name="Audenaert K."/>
            <person name="Warris S."/>
            <person name="Van De Geest H."/>
            <person name="Schijlen E."/>
            <person name="Hofte M."/>
            <person name="De Saeger S."/>
            <person name="Haesaert G."/>
            <person name="Waalwijk C."/>
            <person name="Van Der Lee T."/>
        </authorList>
    </citation>
    <scope>NUCLEOTIDE SEQUENCE [LARGE SCALE GENOMIC DNA]</scope>
    <source>
        <strain evidence="2 3">2516</strain>
    </source>
</reference>
<feature type="chain" id="PRO_5008602645" evidence="1">
    <location>
        <begin position="19"/>
        <end position="103"/>
    </location>
</feature>
<feature type="signal peptide" evidence="1">
    <location>
        <begin position="1"/>
        <end position="18"/>
    </location>
</feature>
<dbReference type="AlphaFoldDB" id="A0A1B8A4F5"/>
<keyword evidence="1" id="KW-0732">Signal</keyword>
<evidence type="ECO:0000313" key="3">
    <source>
        <dbReference type="Proteomes" id="UP000091967"/>
    </source>
</evidence>
<dbReference type="OrthoDB" id="291007at2759"/>
<evidence type="ECO:0000256" key="1">
    <source>
        <dbReference type="SAM" id="SignalP"/>
    </source>
</evidence>
<dbReference type="EMBL" id="LYXU01000161">
    <property type="protein sequence ID" value="OBS15356.1"/>
    <property type="molecule type" value="Genomic_DNA"/>
</dbReference>
<dbReference type="Proteomes" id="UP000091967">
    <property type="component" value="Unassembled WGS sequence"/>
</dbReference>
<protein>
    <submittedName>
        <fullName evidence="2">Uncharacterized protein</fullName>
    </submittedName>
</protein>
<proteinExistence type="predicted"/>
<gene>
    <name evidence="2" type="ORF">FPOA_13796</name>
</gene>
<dbReference type="OMA" id="IIWEGRT"/>